<dbReference type="EC" id="3.1.-.-" evidence="8"/>
<keyword evidence="2" id="KW-0479">Metal-binding</keyword>
<evidence type="ECO:0000256" key="2">
    <source>
        <dbReference type="ARBA" id="ARBA00022723"/>
    </source>
</evidence>
<dbReference type="PANTHER" id="PTHR43694">
    <property type="entry name" value="RIBONUCLEASE J"/>
    <property type="match status" value="1"/>
</dbReference>
<dbReference type="Pfam" id="PF17770">
    <property type="entry name" value="RNase_J_C"/>
    <property type="match status" value="1"/>
</dbReference>
<organism evidence="8 9">
    <name type="scientific">Profundibacterium mesophilum KAUST100406-0324</name>
    <dbReference type="NCBI Taxonomy" id="1037889"/>
    <lineage>
        <taxon>Bacteria</taxon>
        <taxon>Pseudomonadati</taxon>
        <taxon>Pseudomonadota</taxon>
        <taxon>Alphaproteobacteria</taxon>
        <taxon>Rhodobacterales</taxon>
        <taxon>Roseobacteraceae</taxon>
        <taxon>Profundibacterium</taxon>
    </lineage>
</organism>
<dbReference type="Gene3D" id="3.40.50.10710">
    <property type="entry name" value="Metallo-hydrolase/oxidoreductase"/>
    <property type="match status" value="1"/>
</dbReference>
<evidence type="ECO:0000256" key="1">
    <source>
        <dbReference type="ARBA" id="ARBA00022722"/>
    </source>
</evidence>
<keyword evidence="6" id="KW-0694">RNA-binding</keyword>
<dbReference type="Proteomes" id="UP000698242">
    <property type="component" value="Unassembled WGS sequence"/>
</dbReference>
<dbReference type="Pfam" id="PF22505">
    <property type="entry name" value="RNase_J_b_CASP"/>
    <property type="match status" value="1"/>
</dbReference>
<dbReference type="InterPro" id="IPR001279">
    <property type="entry name" value="Metallo-B-lactamas"/>
</dbReference>
<keyword evidence="1" id="KW-0540">Nuclease</keyword>
<feature type="domain" description="Metallo-beta-lactamase" evidence="7">
    <location>
        <begin position="18"/>
        <end position="206"/>
    </location>
</feature>
<evidence type="ECO:0000256" key="6">
    <source>
        <dbReference type="ARBA" id="ARBA00022884"/>
    </source>
</evidence>
<evidence type="ECO:0000256" key="5">
    <source>
        <dbReference type="ARBA" id="ARBA00022839"/>
    </source>
</evidence>
<keyword evidence="4" id="KW-0862">Zinc</keyword>
<dbReference type="AlphaFoldDB" id="A0A921TC94"/>
<evidence type="ECO:0000256" key="3">
    <source>
        <dbReference type="ARBA" id="ARBA00022801"/>
    </source>
</evidence>
<evidence type="ECO:0000313" key="9">
    <source>
        <dbReference type="Proteomes" id="UP000698242"/>
    </source>
</evidence>
<dbReference type="InterPro" id="IPR055132">
    <property type="entry name" value="RNase_J_b_CASP"/>
</dbReference>
<evidence type="ECO:0000313" key="8">
    <source>
        <dbReference type="EMBL" id="KAF0674851.1"/>
    </source>
</evidence>
<dbReference type="Gene3D" id="3.10.20.580">
    <property type="match status" value="1"/>
</dbReference>
<accession>A0A921TC94</accession>
<evidence type="ECO:0000256" key="4">
    <source>
        <dbReference type="ARBA" id="ARBA00022833"/>
    </source>
</evidence>
<dbReference type="InterPro" id="IPR036866">
    <property type="entry name" value="RibonucZ/Hydroxyglut_hydro"/>
</dbReference>
<dbReference type="InterPro" id="IPR042173">
    <property type="entry name" value="RNase_J_2"/>
</dbReference>
<comment type="caution">
    <text evidence="8">The sequence shown here is derived from an EMBL/GenBank/DDBJ whole genome shotgun (WGS) entry which is preliminary data.</text>
</comment>
<gene>
    <name evidence="8" type="ORF">PMES_02927</name>
</gene>
<dbReference type="SMART" id="SM00849">
    <property type="entry name" value="Lactamase_B"/>
    <property type="match status" value="1"/>
</dbReference>
<dbReference type="SUPFAM" id="SSF56281">
    <property type="entry name" value="Metallo-hydrolase/oxidoreductase"/>
    <property type="match status" value="1"/>
</dbReference>
<dbReference type="RefSeq" id="WP_159966434.1">
    <property type="nucleotide sequence ID" value="NZ_APKE01000035.1"/>
</dbReference>
<keyword evidence="3 8" id="KW-0378">Hydrolase</keyword>
<evidence type="ECO:0000259" key="7">
    <source>
        <dbReference type="SMART" id="SM00849"/>
    </source>
</evidence>
<dbReference type="InterPro" id="IPR011108">
    <property type="entry name" value="RMMBL"/>
</dbReference>
<dbReference type="OrthoDB" id="9770211at2"/>
<dbReference type="PANTHER" id="PTHR43694:SF1">
    <property type="entry name" value="RIBONUCLEASE J"/>
    <property type="match status" value="1"/>
</dbReference>
<proteinExistence type="predicted"/>
<keyword evidence="9" id="KW-1185">Reference proteome</keyword>
<dbReference type="GO" id="GO:0046872">
    <property type="term" value="F:metal ion binding"/>
    <property type="evidence" value="ECO:0007669"/>
    <property type="project" value="UniProtKB-KW"/>
</dbReference>
<dbReference type="CDD" id="cd07714">
    <property type="entry name" value="RNaseJ_MBL-fold"/>
    <property type="match status" value="1"/>
</dbReference>
<dbReference type="Pfam" id="PF00753">
    <property type="entry name" value="Lactamase_B"/>
    <property type="match status" value="1"/>
</dbReference>
<dbReference type="EMBL" id="APKE01000035">
    <property type="protein sequence ID" value="KAF0674851.1"/>
    <property type="molecule type" value="Genomic_DNA"/>
</dbReference>
<reference evidence="8" key="1">
    <citation type="submission" date="2013-03" db="EMBL/GenBank/DDBJ databases">
        <title>Genome Sequence of the Profundibacterium mesophilum strain KAUST100406-0324T from Red Sea, a novel genus in the family Rhodobacteraceae.</title>
        <authorList>
            <person name="Essack M."/>
            <person name="Alam I."/>
            <person name="Lafi F."/>
            <person name="Alawi W."/>
            <person name="Kamanu F."/>
            <person name="Al-Suwailem A."/>
            <person name="Lee O.O."/>
            <person name="Xu Y."/>
            <person name="Bajic V."/>
            <person name="Qian P.-Y."/>
            <person name="Archer J."/>
        </authorList>
    </citation>
    <scope>NUCLEOTIDE SEQUENCE</scope>
    <source>
        <strain evidence="8">KAUST100406-0324</strain>
    </source>
</reference>
<sequence>MNSERLIYLPLGGAGEIGMNCYVYGYGAPGEERLIVVDLGVTFPDMDSTPGVDLIFPDIAWLEERADRIEGIFITHAHEDHVGAVGHLWSRLRAPVHARVFTAHHARRKMEEQGGDPKAVVVANVWPDTVEAGPFKVGFLPVSHSIPESSGLVIDTPAGRVIHTGDFKIDMAPGVGEPFDRELWASVSKQGVLALVCDSTNVFSSHEGRSESSVGPEIRRLVAEQEGMVVATTFASNVARVKTLAEAGIAAGRSVCLLGRAMRRMIEASVSTGVLSDFPTTVSPEEAREIPRDDLMLIVTGSQGERRAASAQLSRGKYLGLKLSDGDTFLFSSKTIPGNERGVIRIMNAFSEMGVDVVDDDDGRYHVSGHANRPDLKAMHELVRPQAVIPMHGEHRHLREHVKLAKSLGRTAVLAPNGTCVSLSGNKPEVVDFVETGRTYLDGAVQIGAMDGVVRDRIRMALNGHVIVTLIMDEDDTPLGDPWVELMGLPETGRSGTALTDVLEADLAQMLGRANDKTLIDDDKLDEALRRTARQSCLNEIGRKPEVSVVVSRLS</sequence>
<dbReference type="InterPro" id="IPR001587">
    <property type="entry name" value="RNase_J_CS"/>
</dbReference>
<keyword evidence="5" id="KW-0269">Exonuclease</keyword>
<protein>
    <submittedName>
        <fullName evidence="8">Ribonuclease J</fullName>
        <ecNumber evidence="8">3.1.-.-</ecNumber>
    </submittedName>
</protein>
<dbReference type="Pfam" id="PF07521">
    <property type="entry name" value="RMMBL"/>
    <property type="match status" value="1"/>
</dbReference>
<dbReference type="GO" id="GO:0004527">
    <property type="term" value="F:exonuclease activity"/>
    <property type="evidence" value="ECO:0007669"/>
    <property type="project" value="UniProtKB-KW"/>
</dbReference>
<dbReference type="GO" id="GO:0003723">
    <property type="term" value="F:RNA binding"/>
    <property type="evidence" value="ECO:0007669"/>
    <property type="project" value="UniProtKB-KW"/>
</dbReference>
<dbReference type="InterPro" id="IPR041636">
    <property type="entry name" value="RNase_J_C"/>
</dbReference>
<dbReference type="PROSITE" id="PS01292">
    <property type="entry name" value="UPF0036"/>
    <property type="match status" value="1"/>
</dbReference>
<dbReference type="Gene3D" id="3.60.15.10">
    <property type="entry name" value="Ribonuclease Z/Hydroxyacylglutathione hydrolase-like"/>
    <property type="match status" value="1"/>
</dbReference>
<name>A0A921TC94_9RHOB</name>